<protein>
    <submittedName>
        <fullName evidence="1">ABC-type glycerol-3-phosphate transport system, substrate-binding protein</fullName>
    </submittedName>
</protein>
<dbReference type="Proteomes" id="UP000182977">
    <property type="component" value="Chromosome I"/>
</dbReference>
<dbReference type="SUPFAM" id="SSF53850">
    <property type="entry name" value="Periplasmic binding protein-like II"/>
    <property type="match status" value="1"/>
</dbReference>
<dbReference type="InterPro" id="IPR050490">
    <property type="entry name" value="Bact_solute-bd_prot1"/>
</dbReference>
<reference evidence="2" key="1">
    <citation type="submission" date="2016-10" db="EMBL/GenBank/DDBJ databases">
        <authorList>
            <person name="Varghese N."/>
            <person name="Submissions S."/>
        </authorList>
    </citation>
    <scope>NUCLEOTIDE SEQUENCE [LARGE SCALE GENOMIC DNA]</scope>
    <source>
        <strain evidence="2">DSM 45079</strain>
    </source>
</reference>
<accession>A0A1H2KJ54</accession>
<proteinExistence type="predicted"/>
<dbReference type="EMBL" id="LT629791">
    <property type="protein sequence ID" value="SDU68446.1"/>
    <property type="molecule type" value="Genomic_DNA"/>
</dbReference>
<dbReference type="PROSITE" id="PS51318">
    <property type="entry name" value="TAT"/>
    <property type="match status" value="1"/>
</dbReference>
<dbReference type="AlphaFoldDB" id="A0A1H2KJ54"/>
<dbReference type="STRING" id="419479.SAMN04488563_3872"/>
<dbReference type="Pfam" id="PF01547">
    <property type="entry name" value="SBP_bac_1"/>
    <property type="match status" value="1"/>
</dbReference>
<sequence length="460" mass="48267">MASEGLTRRMFLERAAAAAALGVGGPALLSNCGDGGDGTSGDGDTRTVVVWDRAGAEATARQEFLTAWNQSQGAELGITVRYEPQATEKYEEIVRTAFQTQRGPDIFHGPSSILGQFATAGWIQPLRGLIGDDVLANADAYLQDSSELVWGGEPFGVPTTTFTIRMCLNRGLFQAAGLDPDDPPATFSGVLDAARAITAAGGGESFGIALPTAWVGFLAWIVDPPVLASNPGLTQLGLFDLGSGEFASERYQPVVELYRTLVQEEIAFPGAETLNSDTVLGAFAEGRIGMYLASGSIVGAMQSLGAQQLDFGVGPIPVADGETLQQSPMNAGFPYSVSSTIDDEESVAAVFEALVGADMQQALADGGVPPLSAEAWDSGSAAGNERLQLFRPDDLDTQWPKKPGSLVAVEGEDATTTVTKLVLDPSLDVGSTLADLSERYQRAFETGVENGEIDPDEFRA</sequence>
<dbReference type="Gene3D" id="3.40.190.10">
    <property type="entry name" value="Periplasmic binding protein-like II"/>
    <property type="match status" value="1"/>
</dbReference>
<evidence type="ECO:0000313" key="1">
    <source>
        <dbReference type="EMBL" id="SDU68446.1"/>
    </source>
</evidence>
<gene>
    <name evidence="1" type="ORF">SAMN04488563_3872</name>
</gene>
<dbReference type="RefSeq" id="WP_160312786.1">
    <property type="nucleotide sequence ID" value="NZ_LBMC01000038.1"/>
</dbReference>
<evidence type="ECO:0000313" key="2">
    <source>
        <dbReference type="Proteomes" id="UP000182977"/>
    </source>
</evidence>
<dbReference type="OrthoDB" id="8478044at2"/>
<dbReference type="InterPro" id="IPR006311">
    <property type="entry name" value="TAT_signal"/>
</dbReference>
<organism evidence="1 2">
    <name type="scientific">Jiangella alkaliphila</name>
    <dbReference type="NCBI Taxonomy" id="419479"/>
    <lineage>
        <taxon>Bacteria</taxon>
        <taxon>Bacillati</taxon>
        <taxon>Actinomycetota</taxon>
        <taxon>Actinomycetes</taxon>
        <taxon>Jiangellales</taxon>
        <taxon>Jiangellaceae</taxon>
        <taxon>Jiangella</taxon>
    </lineage>
</organism>
<dbReference type="PANTHER" id="PTHR43649">
    <property type="entry name" value="ARABINOSE-BINDING PROTEIN-RELATED"/>
    <property type="match status" value="1"/>
</dbReference>
<keyword evidence="2" id="KW-1185">Reference proteome</keyword>
<dbReference type="PANTHER" id="PTHR43649:SF12">
    <property type="entry name" value="DIACETYLCHITOBIOSE BINDING PROTEIN DASA"/>
    <property type="match status" value="1"/>
</dbReference>
<name>A0A1H2KJ54_9ACTN</name>
<dbReference type="InterPro" id="IPR006059">
    <property type="entry name" value="SBP"/>
</dbReference>